<keyword evidence="3" id="KW-1185">Reference proteome</keyword>
<evidence type="ECO:0000259" key="1">
    <source>
        <dbReference type="Pfam" id="PF06527"/>
    </source>
</evidence>
<organism evidence="2 3">
    <name type="scientific">Nitrospirillum amazonense</name>
    <dbReference type="NCBI Taxonomy" id="28077"/>
    <lineage>
        <taxon>Bacteria</taxon>
        <taxon>Pseudomonadati</taxon>
        <taxon>Pseudomonadota</taxon>
        <taxon>Alphaproteobacteria</taxon>
        <taxon>Rhodospirillales</taxon>
        <taxon>Azospirillaceae</taxon>
        <taxon>Nitrospirillum</taxon>
    </lineage>
</organism>
<sequence length="360" mass="40748">MLSGRYWLYHPKPQQDESLYSWVLRTAQGNGLRSYSFCQLAFQRGRLLGQDIDRSVPEGMLAVMASKTATPYRRAFETTLASYEGWLVEKWQPLGRTKWVLHSGSRHRIRRVHGFQFCPLCLREDATPYLRRTWRLALWSCCPRHGCIMHDACPHCGAALMAHRAEAIERCGACDGTLTSALTLQADFGALVLQQRTSAILARGWAMLGDATFVRSHLYFDLLHQVMRLLASRRAAGGRLRSVIATTWGGPSEVSEESELERMGPIPRHAVAALTSRLLEGWPWRFVGACLEAGVTRSRVLMDLKEVPYELDRTLRQFMDRKSYEPSDGEVAAVVAYLRRNGIRPSTRSLHRYVWGGGVP</sequence>
<comment type="caution">
    <text evidence="2">The sequence shown here is derived from an EMBL/GenBank/DDBJ whole genome shotgun (WGS) entry which is preliminary data.</text>
</comment>
<dbReference type="InterPro" id="IPR009492">
    <property type="entry name" value="TniQ"/>
</dbReference>
<dbReference type="EMBL" id="VITR01000016">
    <property type="protein sequence ID" value="TWB36921.1"/>
    <property type="molecule type" value="Genomic_DNA"/>
</dbReference>
<protein>
    <submittedName>
        <fullName evidence="2">TniQ protein</fullName>
    </submittedName>
</protein>
<dbReference type="Pfam" id="PF06527">
    <property type="entry name" value="TniQ"/>
    <property type="match status" value="1"/>
</dbReference>
<dbReference type="AlphaFoldDB" id="A0A560GT15"/>
<dbReference type="OrthoDB" id="6917259at2"/>
<reference evidence="2 3" key="1">
    <citation type="submission" date="2019-06" db="EMBL/GenBank/DDBJ databases">
        <title>Genomic Encyclopedia of Type Strains, Phase IV (KMG-V): Genome sequencing to study the core and pangenomes of soil and plant-associated prokaryotes.</title>
        <authorList>
            <person name="Whitman W."/>
        </authorList>
    </citation>
    <scope>NUCLEOTIDE SEQUENCE [LARGE SCALE GENOMIC DNA]</scope>
    <source>
        <strain evidence="2 3">BR 11622</strain>
    </source>
</reference>
<dbReference type="RefSeq" id="WP_145735350.1">
    <property type="nucleotide sequence ID" value="NZ_VITR01000016.1"/>
</dbReference>
<evidence type="ECO:0000313" key="2">
    <source>
        <dbReference type="EMBL" id="TWB36921.1"/>
    </source>
</evidence>
<accession>A0A560GT15</accession>
<name>A0A560GT15_9PROT</name>
<proteinExistence type="predicted"/>
<dbReference type="Proteomes" id="UP000315751">
    <property type="component" value="Unassembled WGS sequence"/>
</dbReference>
<gene>
    <name evidence="2" type="ORF">FBZ90_116144</name>
</gene>
<evidence type="ECO:0000313" key="3">
    <source>
        <dbReference type="Proteomes" id="UP000315751"/>
    </source>
</evidence>
<feature type="domain" description="TniQ" evidence="1">
    <location>
        <begin position="9"/>
        <end position="147"/>
    </location>
</feature>